<gene>
    <name evidence="1" type="ORF">NTEN_LOCUS19657</name>
</gene>
<sequence>MHWPNCLDTKKHGDTYNLMCSSARVVDEQKFFRRHSRRVRGQFTRHSKSESSYVHWGKSQVTGHENIIRCRYDHQTPPHSTIVVFSTSANDQQLTTQQSHLTLKCLAHLMALDKFSRSPMHEHRTSGVARCWGDDTVRSLLRITPI</sequence>
<reference evidence="1 2" key="1">
    <citation type="submission" date="2020-02" db="EMBL/GenBank/DDBJ databases">
        <authorList>
            <person name="Ferguson B K."/>
        </authorList>
    </citation>
    <scope>NUCLEOTIDE SEQUENCE [LARGE SCALE GENOMIC DNA]</scope>
</reference>
<evidence type="ECO:0000313" key="2">
    <source>
        <dbReference type="Proteomes" id="UP000479000"/>
    </source>
</evidence>
<name>A0A6H5HFD7_9HEMI</name>
<feature type="non-terminal residue" evidence="1">
    <location>
        <position position="146"/>
    </location>
</feature>
<evidence type="ECO:0000313" key="1">
    <source>
        <dbReference type="EMBL" id="CAB0015317.1"/>
    </source>
</evidence>
<feature type="non-terminal residue" evidence="1">
    <location>
        <position position="1"/>
    </location>
</feature>
<keyword evidence="2" id="KW-1185">Reference proteome</keyword>
<proteinExistence type="predicted"/>
<protein>
    <submittedName>
        <fullName evidence="1">Uncharacterized protein</fullName>
    </submittedName>
</protein>
<dbReference type="Proteomes" id="UP000479000">
    <property type="component" value="Unassembled WGS sequence"/>
</dbReference>
<organism evidence="1 2">
    <name type="scientific">Nesidiocoris tenuis</name>
    <dbReference type="NCBI Taxonomy" id="355587"/>
    <lineage>
        <taxon>Eukaryota</taxon>
        <taxon>Metazoa</taxon>
        <taxon>Ecdysozoa</taxon>
        <taxon>Arthropoda</taxon>
        <taxon>Hexapoda</taxon>
        <taxon>Insecta</taxon>
        <taxon>Pterygota</taxon>
        <taxon>Neoptera</taxon>
        <taxon>Paraneoptera</taxon>
        <taxon>Hemiptera</taxon>
        <taxon>Heteroptera</taxon>
        <taxon>Panheteroptera</taxon>
        <taxon>Cimicomorpha</taxon>
        <taxon>Miridae</taxon>
        <taxon>Dicyphina</taxon>
        <taxon>Nesidiocoris</taxon>
    </lineage>
</organism>
<dbReference type="EMBL" id="CADCXU010028902">
    <property type="protein sequence ID" value="CAB0015317.1"/>
    <property type="molecule type" value="Genomic_DNA"/>
</dbReference>
<accession>A0A6H5HFD7</accession>
<dbReference type="AlphaFoldDB" id="A0A6H5HFD7"/>